<feature type="transmembrane region" description="Helical" evidence="1">
    <location>
        <begin position="59"/>
        <end position="81"/>
    </location>
</feature>
<feature type="transmembrane region" description="Helical" evidence="1">
    <location>
        <begin position="150"/>
        <end position="167"/>
    </location>
</feature>
<evidence type="ECO:0000256" key="1">
    <source>
        <dbReference type="SAM" id="Phobius"/>
    </source>
</evidence>
<keyword evidence="1" id="KW-0812">Transmembrane</keyword>
<protein>
    <recommendedName>
        <fullName evidence="2">Phosphatidic acid phosphatase type 2/haloperoxidase domain-containing protein</fullName>
    </recommendedName>
</protein>
<keyword evidence="1" id="KW-1133">Transmembrane helix</keyword>
<accession>A0A1F5K4A1</accession>
<dbReference type="Pfam" id="PF01569">
    <property type="entry name" value="PAP2"/>
    <property type="match status" value="1"/>
</dbReference>
<evidence type="ECO:0000259" key="2">
    <source>
        <dbReference type="SMART" id="SM00014"/>
    </source>
</evidence>
<dbReference type="AlphaFoldDB" id="A0A1F5K4A1"/>
<dbReference type="Proteomes" id="UP000176405">
    <property type="component" value="Unassembled WGS sequence"/>
</dbReference>
<evidence type="ECO:0000313" key="3">
    <source>
        <dbReference type="EMBL" id="OGE35531.1"/>
    </source>
</evidence>
<dbReference type="PANTHER" id="PTHR14969:SF13">
    <property type="entry name" value="AT30094P"/>
    <property type="match status" value="1"/>
</dbReference>
<dbReference type="STRING" id="1797780.A3E45_02585"/>
<name>A0A1F5K4A1_9BACT</name>
<feature type="transmembrane region" description="Helical" evidence="1">
    <location>
        <begin position="101"/>
        <end position="121"/>
    </location>
</feature>
<sequence length="178" mass="19821">MVELIQSLNTQVFFQMFNLGGTSPLLRVLAVFGAEYLIFLIFTIVGLAGLLGKLEDRKALVLVIMAIPFAAIFTKIIPLIISEPRPFTTFPIVPLIDRPATPSFPSLHATWTASAAFGLIFYKTRFALLLLIFMLWVGLSRIFVGVHYPLDVLGGFLVGFLAVFLAWQTKNFIGRRLT</sequence>
<dbReference type="InterPro" id="IPR000326">
    <property type="entry name" value="PAP2/HPO"/>
</dbReference>
<dbReference type="SUPFAM" id="SSF48317">
    <property type="entry name" value="Acid phosphatase/Vanadium-dependent haloperoxidase"/>
    <property type="match status" value="1"/>
</dbReference>
<dbReference type="PANTHER" id="PTHR14969">
    <property type="entry name" value="SPHINGOSINE-1-PHOSPHATE PHOSPHOHYDROLASE"/>
    <property type="match status" value="1"/>
</dbReference>
<feature type="transmembrane region" description="Helical" evidence="1">
    <location>
        <begin position="126"/>
        <end position="144"/>
    </location>
</feature>
<reference evidence="3 4" key="1">
    <citation type="journal article" date="2016" name="Nat. Commun.">
        <title>Thousands of microbial genomes shed light on interconnected biogeochemical processes in an aquifer system.</title>
        <authorList>
            <person name="Anantharaman K."/>
            <person name="Brown C.T."/>
            <person name="Hug L.A."/>
            <person name="Sharon I."/>
            <person name="Castelle C.J."/>
            <person name="Probst A.J."/>
            <person name="Thomas B.C."/>
            <person name="Singh A."/>
            <person name="Wilkins M.J."/>
            <person name="Karaoz U."/>
            <person name="Brodie E.L."/>
            <person name="Williams K.H."/>
            <person name="Hubbard S.S."/>
            <person name="Banfield J.F."/>
        </authorList>
    </citation>
    <scope>NUCLEOTIDE SEQUENCE [LARGE SCALE GENOMIC DNA]</scope>
</reference>
<dbReference type="Gene3D" id="1.20.144.10">
    <property type="entry name" value="Phosphatidic acid phosphatase type 2/haloperoxidase"/>
    <property type="match status" value="1"/>
</dbReference>
<comment type="caution">
    <text evidence="3">The sequence shown here is derived from an EMBL/GenBank/DDBJ whole genome shotgun (WGS) entry which is preliminary data.</text>
</comment>
<feature type="transmembrane region" description="Helical" evidence="1">
    <location>
        <begin position="25"/>
        <end position="52"/>
    </location>
</feature>
<dbReference type="SMART" id="SM00014">
    <property type="entry name" value="acidPPc"/>
    <property type="match status" value="1"/>
</dbReference>
<dbReference type="InterPro" id="IPR036938">
    <property type="entry name" value="PAP2/HPO_sf"/>
</dbReference>
<keyword evidence="1" id="KW-0472">Membrane</keyword>
<organism evidence="3 4">
    <name type="scientific">Candidatus Daviesbacteria bacterium RIFCSPHIGHO2_12_FULL_43_11</name>
    <dbReference type="NCBI Taxonomy" id="1797780"/>
    <lineage>
        <taxon>Bacteria</taxon>
        <taxon>Candidatus Daviesiibacteriota</taxon>
    </lineage>
</organism>
<gene>
    <name evidence="3" type="ORF">A3E45_02585</name>
</gene>
<evidence type="ECO:0000313" key="4">
    <source>
        <dbReference type="Proteomes" id="UP000176405"/>
    </source>
</evidence>
<dbReference type="EMBL" id="MFDH01000022">
    <property type="protein sequence ID" value="OGE35531.1"/>
    <property type="molecule type" value="Genomic_DNA"/>
</dbReference>
<proteinExistence type="predicted"/>
<feature type="domain" description="Phosphatidic acid phosphatase type 2/haloperoxidase" evidence="2">
    <location>
        <begin position="60"/>
        <end position="167"/>
    </location>
</feature>